<protein>
    <submittedName>
        <fullName evidence="1">Uncharacterized protein</fullName>
    </submittedName>
</protein>
<dbReference type="Proteomes" id="UP000596145">
    <property type="component" value="Chromosome"/>
</dbReference>
<proteinExistence type="predicted"/>
<evidence type="ECO:0000313" key="2">
    <source>
        <dbReference type="Proteomes" id="UP000596145"/>
    </source>
</evidence>
<name>A0A7T4JU73_9CORY</name>
<accession>A0A7T4JU73</accession>
<dbReference type="OrthoDB" id="4398104at2"/>
<reference evidence="1 2" key="1">
    <citation type="submission" date="2020-12" db="EMBL/GenBank/DDBJ databases">
        <title>FDA dAtabase for Regulatory Grade micrObial Sequences (FDA-ARGOS): Supporting development and validation of Infectious Disease Dx tests.</title>
        <authorList>
            <person name="Sproer C."/>
            <person name="Gronow S."/>
            <person name="Severitt S."/>
            <person name="Schroder I."/>
            <person name="Tallon L."/>
            <person name="Sadzewicz L."/>
            <person name="Zhao X."/>
            <person name="Boylan J."/>
            <person name="Ott S."/>
            <person name="Bowen H."/>
            <person name="Vavikolanu K."/>
            <person name="Mehta A."/>
            <person name="Aluvathingal J."/>
            <person name="Nadendla S."/>
            <person name="Lowell S."/>
            <person name="Myers T."/>
            <person name="Yan Y."/>
            <person name="Sichtig H."/>
        </authorList>
    </citation>
    <scope>NUCLEOTIDE SEQUENCE [LARGE SCALE GENOMIC DNA]</scope>
    <source>
        <strain evidence="1 2">FDAARGOS_1053</strain>
    </source>
</reference>
<dbReference type="GeneID" id="92760309"/>
<dbReference type="RefSeq" id="WP_084037025.1">
    <property type="nucleotide sequence ID" value="NZ_CP066007.1"/>
</dbReference>
<organism evidence="1 2">
    <name type="scientific">Corynebacterium glucuronolyticum</name>
    <dbReference type="NCBI Taxonomy" id="39791"/>
    <lineage>
        <taxon>Bacteria</taxon>
        <taxon>Bacillati</taxon>
        <taxon>Actinomycetota</taxon>
        <taxon>Actinomycetes</taxon>
        <taxon>Mycobacteriales</taxon>
        <taxon>Corynebacteriaceae</taxon>
        <taxon>Corynebacterium</taxon>
    </lineage>
</organism>
<gene>
    <name evidence="1" type="ORF">I6I10_08360</name>
</gene>
<dbReference type="AlphaFoldDB" id="A0A7T4JU73"/>
<dbReference type="EMBL" id="CP066007">
    <property type="protein sequence ID" value="QQB45526.1"/>
    <property type="molecule type" value="Genomic_DNA"/>
</dbReference>
<evidence type="ECO:0000313" key="1">
    <source>
        <dbReference type="EMBL" id="QQB45526.1"/>
    </source>
</evidence>
<sequence>MDSPLWNDFCENQELTQFEEVTDLCSSGVLNSLMTHNTSTEIIFDCMKYPDGTTDEQGPFTNYTTYRVHSYPAQSEHIYFRDGEEIDHIGPEVRNNHLIHRAQLTSGCGWPTVLLYFQGYPEFWGERHQVPPYAHYPRSFTRAGKPLERGRYIRVVSYSEEEMLKYCMWKEAVIDTEFSMAVLLARHYGSDIDGVWTMLHIDERHDLRKPEHKIANYRWSF</sequence>